<dbReference type="InterPro" id="IPR020476">
    <property type="entry name" value="Nudix_hydrolase"/>
</dbReference>
<keyword evidence="3 4" id="KW-0378">Hydrolase</keyword>
<evidence type="ECO:0000256" key="2">
    <source>
        <dbReference type="ARBA" id="ARBA00001946"/>
    </source>
</evidence>
<evidence type="ECO:0000256" key="4">
    <source>
        <dbReference type="HAMAP-Rule" id="MF_00298"/>
    </source>
</evidence>
<feature type="short sequence motif" description="Nudix box" evidence="4">
    <location>
        <begin position="51"/>
        <end position="72"/>
    </location>
</feature>
<gene>
    <name evidence="4" type="primary">rppH</name>
    <name evidence="4" type="synonym">nudH</name>
    <name evidence="5" type="ORF">BV394_10055</name>
</gene>
<dbReference type="InterPro" id="IPR000086">
    <property type="entry name" value="NUDIX_hydrolase_dom"/>
</dbReference>
<dbReference type="Proteomes" id="UP000187266">
    <property type="component" value="Chromosome"/>
</dbReference>
<dbReference type="RefSeq" id="WP_076980038.1">
    <property type="nucleotide sequence ID" value="NZ_CP019124.1"/>
</dbReference>
<name>A0A1U7DJ38_9RHOB</name>
<accession>A0A2M9DAN5</accession>
<accession>A0A1U7DJ38</accession>
<dbReference type="GO" id="GO:0006753">
    <property type="term" value="P:nucleoside phosphate metabolic process"/>
    <property type="evidence" value="ECO:0007669"/>
    <property type="project" value="TreeGrafter"/>
</dbReference>
<dbReference type="OrthoDB" id="9816040at2"/>
<reference evidence="5 6" key="1">
    <citation type="submission" date="2017-01" db="EMBL/GenBank/DDBJ databases">
        <title>Genomic analysis of Xuhuaishuia manganoxidans DY6-4.</title>
        <authorList>
            <person name="Wang X."/>
        </authorList>
    </citation>
    <scope>NUCLEOTIDE SEQUENCE [LARGE SCALE GENOMIC DNA]</scope>
    <source>
        <strain evidence="5 6">DY6-4</strain>
    </source>
</reference>
<comment type="cofactor">
    <cofactor evidence="2">
        <name>Mg(2+)</name>
        <dbReference type="ChEBI" id="CHEBI:18420"/>
    </cofactor>
</comment>
<dbReference type="STRING" id="1267768.BV394_10055"/>
<dbReference type="PROSITE" id="PS00893">
    <property type="entry name" value="NUDIX_BOX"/>
    <property type="match status" value="1"/>
</dbReference>
<dbReference type="InterPro" id="IPR020084">
    <property type="entry name" value="NUDIX_hydrolase_CS"/>
</dbReference>
<dbReference type="CDD" id="cd03671">
    <property type="entry name" value="NUDIX_Ap4A_hydrolase_plant_like"/>
    <property type="match status" value="1"/>
</dbReference>
<evidence type="ECO:0000256" key="3">
    <source>
        <dbReference type="ARBA" id="ARBA00022801"/>
    </source>
</evidence>
<dbReference type="PRINTS" id="PR00502">
    <property type="entry name" value="NUDIXFAMILY"/>
</dbReference>
<dbReference type="NCBIfam" id="NF001936">
    <property type="entry name" value="PRK00714.1-3"/>
    <property type="match status" value="1"/>
</dbReference>
<dbReference type="EMBL" id="CP019124">
    <property type="protein sequence ID" value="APX90017.1"/>
    <property type="molecule type" value="Genomic_DNA"/>
</dbReference>
<dbReference type="PANTHER" id="PTHR11839">
    <property type="entry name" value="UDP/ADP-SUGAR PYROPHOSPHATASE"/>
    <property type="match status" value="1"/>
</dbReference>
<protein>
    <recommendedName>
        <fullName evidence="4">RNA pyrophosphohydrolase</fullName>
        <ecNumber evidence="4">3.6.1.-</ecNumber>
    </recommendedName>
    <alternativeName>
        <fullName evidence="4">(Di)nucleoside polyphosphate hydrolase</fullName>
    </alternativeName>
</protein>
<dbReference type="EC" id="3.6.1.-" evidence="4"/>
<dbReference type="PROSITE" id="PS51462">
    <property type="entry name" value="NUDIX"/>
    <property type="match status" value="1"/>
</dbReference>
<dbReference type="PANTHER" id="PTHR11839:SF22">
    <property type="entry name" value="NUDIX HYDROLASE 26, CHLOROPLASTIC"/>
    <property type="match status" value="1"/>
</dbReference>
<dbReference type="Gene3D" id="3.90.79.10">
    <property type="entry name" value="Nucleoside Triphosphate Pyrophosphohydrolase"/>
    <property type="match status" value="1"/>
</dbReference>
<dbReference type="InterPro" id="IPR015797">
    <property type="entry name" value="NUDIX_hydrolase-like_dom_sf"/>
</dbReference>
<dbReference type="AlphaFoldDB" id="A0A1U7DJ38"/>
<dbReference type="GO" id="GO:0008893">
    <property type="term" value="F:guanosine-3',5'-bis(diphosphate) 3'-diphosphatase activity"/>
    <property type="evidence" value="ECO:0007669"/>
    <property type="project" value="TreeGrafter"/>
</dbReference>
<proteinExistence type="inferred from homology"/>
<dbReference type="InterPro" id="IPR022927">
    <property type="entry name" value="RppH"/>
</dbReference>
<dbReference type="GO" id="GO:0034432">
    <property type="term" value="F:bis(5'-adenosyl)-pentaphosphatase activity"/>
    <property type="evidence" value="ECO:0007669"/>
    <property type="project" value="TreeGrafter"/>
</dbReference>
<dbReference type="Pfam" id="PF00293">
    <property type="entry name" value="NUDIX"/>
    <property type="match status" value="1"/>
</dbReference>
<evidence type="ECO:0000256" key="1">
    <source>
        <dbReference type="ARBA" id="ARBA00001936"/>
    </source>
</evidence>
<dbReference type="SUPFAM" id="SSF55811">
    <property type="entry name" value="Nudix"/>
    <property type="match status" value="1"/>
</dbReference>
<evidence type="ECO:0000313" key="5">
    <source>
        <dbReference type="EMBL" id="APX90017.1"/>
    </source>
</evidence>
<comment type="function">
    <text evidence="4">Accelerates the degradation of transcripts by removing pyrophosphate from the 5'-end of triphosphorylated RNA, leading to a more labile monophosphorylated state that can stimulate subsequent ribonuclease cleavage.</text>
</comment>
<keyword evidence="6" id="KW-1185">Reference proteome</keyword>
<dbReference type="HAMAP" id="MF_00298">
    <property type="entry name" value="Nudix_RppH"/>
    <property type="match status" value="1"/>
</dbReference>
<evidence type="ECO:0000313" key="6">
    <source>
        <dbReference type="Proteomes" id="UP000187266"/>
    </source>
</evidence>
<organism evidence="5 6">
    <name type="scientific">Brevirhabdus pacifica</name>
    <dbReference type="NCBI Taxonomy" id="1267768"/>
    <lineage>
        <taxon>Bacteria</taxon>
        <taxon>Pseudomonadati</taxon>
        <taxon>Pseudomonadota</taxon>
        <taxon>Alphaproteobacteria</taxon>
        <taxon>Rhodobacterales</taxon>
        <taxon>Paracoccaceae</taxon>
        <taxon>Brevirhabdus</taxon>
    </lineage>
</organism>
<comment type="cofactor">
    <cofactor evidence="1">
        <name>Mn(2+)</name>
        <dbReference type="ChEBI" id="CHEBI:29035"/>
    </cofactor>
</comment>
<comment type="cofactor">
    <cofactor evidence="4">
        <name>a divalent metal cation</name>
        <dbReference type="ChEBI" id="CHEBI:60240"/>
    </cofactor>
</comment>
<dbReference type="NCBIfam" id="NF001938">
    <property type="entry name" value="PRK00714.1-5"/>
    <property type="match status" value="1"/>
</dbReference>
<sequence>MTDNSPTAPCAEEIARLPYRPCVGIVLINRDGLIFAGERLDTPGAWQMPQGGVDPGESPRQAALRELSEETGLTDEQVTVLAETREARCYDLPHDLVPKVWKGRFRGQSQHWFLMQLTGSENGIDINGGHPEFARWQWMRRADLVEAIVPFKRDIYVSVLAEFADHLR</sequence>
<comment type="similarity">
    <text evidence="4">Belongs to the Nudix hydrolase family. RppH subfamily.</text>
</comment>
<dbReference type="GO" id="GO:0019693">
    <property type="term" value="P:ribose phosphate metabolic process"/>
    <property type="evidence" value="ECO:0007669"/>
    <property type="project" value="TreeGrafter"/>
</dbReference>